<evidence type="ECO:0000313" key="8">
    <source>
        <dbReference type="Proteomes" id="UP000032737"/>
    </source>
</evidence>
<feature type="transmembrane region" description="Helical" evidence="5">
    <location>
        <begin position="108"/>
        <end position="127"/>
    </location>
</feature>
<feature type="transmembrane region" description="Helical" evidence="5">
    <location>
        <begin position="371"/>
        <end position="389"/>
    </location>
</feature>
<feature type="transmembrane region" description="Helical" evidence="5">
    <location>
        <begin position="12"/>
        <end position="37"/>
    </location>
</feature>
<feature type="transmembrane region" description="Helical" evidence="5">
    <location>
        <begin position="257"/>
        <end position="277"/>
    </location>
</feature>
<dbReference type="PANTHER" id="PTHR37422">
    <property type="entry name" value="TEICHURONIC ACID BIOSYNTHESIS PROTEIN TUAE"/>
    <property type="match status" value="1"/>
</dbReference>
<organism evidence="7 8">
    <name type="scientific">Acholeplasma brassicae</name>
    <dbReference type="NCBI Taxonomy" id="61635"/>
    <lineage>
        <taxon>Bacteria</taxon>
        <taxon>Bacillati</taxon>
        <taxon>Mycoplasmatota</taxon>
        <taxon>Mollicutes</taxon>
        <taxon>Acholeplasmatales</taxon>
        <taxon>Acholeplasmataceae</taxon>
        <taxon>Acholeplasma</taxon>
    </lineage>
</organism>
<feature type="transmembrane region" description="Helical" evidence="5">
    <location>
        <begin position="186"/>
        <end position="204"/>
    </location>
</feature>
<protein>
    <submittedName>
        <fullName evidence="7">Integral membrane protein, predicted O-antigen ligase-related protein (The O-antigen, a lipopolysaccharide is present in the outer membrane in gram-negative bacteria)</fullName>
    </submittedName>
</protein>
<keyword evidence="3 5" id="KW-1133">Transmembrane helix</keyword>
<accession>U4KM78</accession>
<keyword evidence="7" id="KW-0436">Ligase</keyword>
<keyword evidence="4 5" id="KW-0472">Membrane</keyword>
<dbReference type="Proteomes" id="UP000032737">
    <property type="component" value="Chromosome"/>
</dbReference>
<feature type="domain" description="O-antigen ligase-related" evidence="6">
    <location>
        <begin position="221"/>
        <end position="349"/>
    </location>
</feature>
<dbReference type="GO" id="GO:0016874">
    <property type="term" value="F:ligase activity"/>
    <property type="evidence" value="ECO:0007669"/>
    <property type="project" value="UniProtKB-KW"/>
</dbReference>
<dbReference type="Pfam" id="PF04932">
    <property type="entry name" value="Wzy_C"/>
    <property type="match status" value="1"/>
</dbReference>
<gene>
    <name evidence="7" type="ORF">BN85301240</name>
</gene>
<dbReference type="HOGENOM" id="CLU_555073_0_0_14"/>
<dbReference type="RefSeq" id="WP_030004013.1">
    <property type="nucleotide sequence ID" value="NC_022549.1"/>
</dbReference>
<evidence type="ECO:0000256" key="2">
    <source>
        <dbReference type="ARBA" id="ARBA00022692"/>
    </source>
</evidence>
<dbReference type="PANTHER" id="PTHR37422:SF13">
    <property type="entry name" value="LIPOPOLYSACCHARIDE BIOSYNTHESIS PROTEIN PA4999-RELATED"/>
    <property type="match status" value="1"/>
</dbReference>
<evidence type="ECO:0000256" key="1">
    <source>
        <dbReference type="ARBA" id="ARBA00004141"/>
    </source>
</evidence>
<keyword evidence="2 5" id="KW-0812">Transmembrane</keyword>
<feature type="transmembrane region" description="Helical" evidence="5">
    <location>
        <begin position="233"/>
        <end position="250"/>
    </location>
</feature>
<feature type="transmembrane region" description="Helical" evidence="5">
    <location>
        <begin position="77"/>
        <end position="96"/>
    </location>
</feature>
<feature type="transmembrane region" description="Helical" evidence="5">
    <location>
        <begin position="433"/>
        <end position="451"/>
    </location>
</feature>
<dbReference type="STRING" id="61635.BN85301240"/>
<evidence type="ECO:0000256" key="3">
    <source>
        <dbReference type="ARBA" id="ARBA00022989"/>
    </source>
</evidence>
<evidence type="ECO:0000313" key="7">
    <source>
        <dbReference type="EMBL" id="CCV65145.1"/>
    </source>
</evidence>
<dbReference type="EMBL" id="FO681348">
    <property type="protein sequence ID" value="CCV65145.1"/>
    <property type="molecule type" value="Genomic_DNA"/>
</dbReference>
<dbReference type="InterPro" id="IPR007016">
    <property type="entry name" value="O-antigen_ligase-rel_domated"/>
</dbReference>
<feature type="transmembrane region" description="Helical" evidence="5">
    <location>
        <begin position="334"/>
        <end position="359"/>
    </location>
</feature>
<evidence type="ECO:0000259" key="6">
    <source>
        <dbReference type="Pfam" id="PF04932"/>
    </source>
</evidence>
<sequence length="491" mass="56456">MSVNVKKSLLGLRFFASRFLDIFSVLFLILNFIIWHLNNKELDISKYRLYHQGIQLLFAVVLINFDKFNPKKFIKDNLIFILITILGLYNSLNIVIDFNGQSVDMGMRSFELMLEAFPSFILIIVAYRMANRRAFVTGLSIVLVLILGYALLAIGQDQFNLNTFFGQVITSSGNRHQSILNNSNVLGEYAFIGIFISFFLSFLISPLWLKLVILLPVPILGHVMVLSGSRTGLFMTASYYAVINLYYKYFKKTSKMILMIGNLILFFSVILLIMGYLDFYVDSIRSEISLSGRDTIWFNGFKIIEQFQFSGIGYNNFTYVYNEWFGVLTSPHNMFIGMTAEFGILALGLTTVWFGVLFIRNHNQIITNVNSKFTTYLIFFNAFYLTFFIGQMTEYSLLKFSSINTLFLALQGLNFQMIELSKEKKYEPLKLSVLYLVMFGCFYVIVLRGLNSGAKRYLYSLVFFVLLTGCISISNGLIKHITVYKKKKSIN</sequence>
<proteinExistence type="predicted"/>
<dbReference type="OrthoDB" id="5735959at2"/>
<evidence type="ECO:0000256" key="4">
    <source>
        <dbReference type="ARBA" id="ARBA00023136"/>
    </source>
</evidence>
<dbReference type="AlphaFoldDB" id="U4KM78"/>
<dbReference type="KEGG" id="abra:BN85301240"/>
<comment type="subcellular location">
    <subcellularLocation>
        <location evidence="1">Membrane</location>
        <topology evidence="1">Multi-pass membrane protein</topology>
    </subcellularLocation>
</comment>
<keyword evidence="8" id="KW-1185">Reference proteome</keyword>
<reference evidence="7 8" key="1">
    <citation type="journal article" date="2013" name="J. Mol. Microbiol. Biotechnol.">
        <title>Analysis of the Complete Genomes of Acholeplasma brassicae , A. palmae and A. laidlawii and Their Comparison to the Obligate Parasites from ' Candidatus Phytoplasma'.</title>
        <authorList>
            <person name="Kube M."/>
            <person name="Siewert C."/>
            <person name="Migdoll A.M."/>
            <person name="Duduk B."/>
            <person name="Holz S."/>
            <person name="Rabus R."/>
            <person name="Seemuller E."/>
            <person name="Mitrovic J."/>
            <person name="Muller I."/>
            <person name="Buttner C."/>
            <person name="Reinhardt R."/>
        </authorList>
    </citation>
    <scope>NUCLEOTIDE SEQUENCE [LARGE SCALE GENOMIC DNA]</scope>
    <source>
        <strain evidence="8">0502</strain>
    </source>
</reference>
<dbReference type="GO" id="GO:0016020">
    <property type="term" value="C:membrane"/>
    <property type="evidence" value="ECO:0007669"/>
    <property type="project" value="UniProtKB-SubCell"/>
</dbReference>
<name>U4KM78_9MOLU</name>
<feature type="transmembrane region" description="Helical" evidence="5">
    <location>
        <begin position="134"/>
        <end position="154"/>
    </location>
</feature>
<feature type="transmembrane region" description="Helical" evidence="5">
    <location>
        <begin position="211"/>
        <end position="227"/>
    </location>
</feature>
<feature type="transmembrane region" description="Helical" evidence="5">
    <location>
        <begin position="457"/>
        <end position="478"/>
    </location>
</feature>
<dbReference type="InterPro" id="IPR051533">
    <property type="entry name" value="WaaL-like"/>
</dbReference>
<evidence type="ECO:0000256" key="5">
    <source>
        <dbReference type="SAM" id="Phobius"/>
    </source>
</evidence>